<feature type="transmembrane region" description="Helical" evidence="6">
    <location>
        <begin position="113"/>
        <end position="128"/>
    </location>
</feature>
<dbReference type="PANTHER" id="PTHR11814">
    <property type="entry name" value="SULFATE TRANSPORTER"/>
    <property type="match status" value="1"/>
</dbReference>
<sequence>MAPKRKIAGHALAKSFGIDPNYRNELKNEVDPFSDVELFYEDEPTAKEFLFRFKPTLAGVVRYFRSLFPFWSWIFHYNFQWLTGDIIAGLTVGFVVIPQGMAYASLAELTPEFGLYTSFVGFLLYWAFATSKDITIGTVAIMSTLVGNVVVRVQEQHPDIPAEHIARGLSLVSGGILLFIGLIRAGWLVEFIPLVAINAFTTGAAISIASGQVPAMLGIRGVNTRGATYLVVVETLQSLGDSQIDAAMGVTALVFLYLLRWLCNFMSTKQPHKKKMWFFLSTLRMAFVILLYTMISWLVNRNISNEDDARLKILGTVPRGFRHAGAPVIEARMIRAFAPDLPATLIVLLIEHIAISKSFGRINNYTIDPSQELVALGFTNLFGPFLGGYPATGSFSRTAIKSKAGVRTPLAGVFTAVLVLLALYALTSVFFYIPSASIAGLIIHAVLDVVTPPATLYRFWEVSPLEVVLFFIGVLITIFTNIENGVYAVVAASAAVLLFRHARAHGVFLSAVQIRHITASNLHKQHVDNFAQGPGSPEISRSPSSSSPATPAIPPTVAYIPLTHTSPSNPSLALPASPHPGIYIYAPTDNLTYLNAAAHLSTLASHLLARTRPTTLRTYARIGDRPWNDPGPRRGHPQLDLAADPRPPLRAVVLDFSAVALTDVTAVQGLVDVRHQLDRHAAPERVEWHFARVGRRWTRRALAAGGFGYVPAADAAARGDTLFGVAEAAAAEVVDEAKTPSDDVEGARRSGGSSEDETTTTTTTPGGDKKWVVAYGVNRPFFHVDVPTAVRCAVRNAERKERGEHGIVGKEG</sequence>
<dbReference type="Pfam" id="PF00916">
    <property type="entry name" value="Sulfate_transp"/>
    <property type="match status" value="1"/>
</dbReference>
<evidence type="ECO:0000256" key="3">
    <source>
        <dbReference type="ARBA" id="ARBA00022989"/>
    </source>
</evidence>
<dbReference type="CDD" id="cd07042">
    <property type="entry name" value="STAS_SulP_like_sulfate_transporter"/>
    <property type="match status" value="1"/>
</dbReference>
<organism evidence="8 9">
    <name type="scientific">Botryosphaeria dothidea</name>
    <dbReference type="NCBI Taxonomy" id="55169"/>
    <lineage>
        <taxon>Eukaryota</taxon>
        <taxon>Fungi</taxon>
        <taxon>Dikarya</taxon>
        <taxon>Ascomycota</taxon>
        <taxon>Pezizomycotina</taxon>
        <taxon>Dothideomycetes</taxon>
        <taxon>Dothideomycetes incertae sedis</taxon>
        <taxon>Botryosphaeriales</taxon>
        <taxon>Botryosphaeriaceae</taxon>
        <taxon>Botryosphaeria</taxon>
    </lineage>
</organism>
<feature type="region of interest" description="Disordered" evidence="5">
    <location>
        <begin position="734"/>
        <end position="769"/>
    </location>
</feature>
<feature type="compositionally biased region" description="Low complexity" evidence="5">
    <location>
        <begin position="533"/>
        <end position="550"/>
    </location>
</feature>
<feature type="transmembrane region" description="Helical" evidence="6">
    <location>
        <begin position="191"/>
        <end position="210"/>
    </location>
</feature>
<evidence type="ECO:0000259" key="7">
    <source>
        <dbReference type="PROSITE" id="PS50801"/>
    </source>
</evidence>
<accession>A0A8H4NEA0</accession>
<dbReference type="AlphaFoldDB" id="A0A8H4NEA0"/>
<dbReference type="InterPro" id="IPR036513">
    <property type="entry name" value="STAS_dom_sf"/>
</dbReference>
<dbReference type="InterPro" id="IPR001902">
    <property type="entry name" value="SLC26A/SulP_fam"/>
</dbReference>
<evidence type="ECO:0000256" key="1">
    <source>
        <dbReference type="ARBA" id="ARBA00004141"/>
    </source>
</evidence>
<evidence type="ECO:0000313" key="9">
    <source>
        <dbReference type="Proteomes" id="UP000572817"/>
    </source>
</evidence>
<keyword evidence="2 6" id="KW-0812">Transmembrane</keyword>
<dbReference type="Gene3D" id="3.30.750.24">
    <property type="entry name" value="STAS domain"/>
    <property type="match status" value="1"/>
</dbReference>
<feature type="transmembrane region" description="Helical" evidence="6">
    <location>
        <begin position="277"/>
        <end position="299"/>
    </location>
</feature>
<dbReference type="GO" id="GO:0008271">
    <property type="term" value="F:secondary active sulfate transmembrane transporter activity"/>
    <property type="evidence" value="ECO:0007669"/>
    <property type="project" value="InterPro"/>
</dbReference>
<protein>
    <submittedName>
        <fullName evidence="8">Sulfate permease II</fullName>
    </submittedName>
</protein>
<feature type="region of interest" description="Disordered" evidence="5">
    <location>
        <begin position="530"/>
        <end position="550"/>
    </location>
</feature>
<dbReference type="EMBL" id="WWBZ02000007">
    <property type="protein sequence ID" value="KAF4311982.1"/>
    <property type="molecule type" value="Genomic_DNA"/>
</dbReference>
<dbReference type="OrthoDB" id="288203at2759"/>
<feature type="domain" description="STAS" evidence="7">
    <location>
        <begin position="572"/>
        <end position="733"/>
    </location>
</feature>
<dbReference type="GO" id="GO:0016020">
    <property type="term" value="C:membrane"/>
    <property type="evidence" value="ECO:0007669"/>
    <property type="project" value="UniProtKB-SubCell"/>
</dbReference>
<dbReference type="InterPro" id="IPR018045">
    <property type="entry name" value="S04_transporter_CS"/>
</dbReference>
<dbReference type="NCBIfam" id="TIGR00815">
    <property type="entry name" value="sulP"/>
    <property type="match status" value="1"/>
</dbReference>
<gene>
    <name evidence="8" type="ORF">GTA08_BOTSDO12059</name>
</gene>
<keyword evidence="4 6" id="KW-0472">Membrane</keyword>
<dbReference type="InterPro" id="IPR011547">
    <property type="entry name" value="SLC26A/SulP_dom"/>
</dbReference>
<feature type="transmembrane region" description="Helical" evidence="6">
    <location>
        <begin position="404"/>
        <end position="423"/>
    </location>
</feature>
<proteinExistence type="predicted"/>
<feature type="transmembrane region" description="Helical" evidence="6">
    <location>
        <begin position="459"/>
        <end position="479"/>
    </location>
</feature>
<keyword evidence="3 6" id="KW-1133">Transmembrane helix</keyword>
<feature type="transmembrane region" description="Helical" evidence="6">
    <location>
        <begin position="373"/>
        <end position="392"/>
    </location>
</feature>
<feature type="transmembrane region" description="Helical" evidence="6">
    <location>
        <begin position="86"/>
        <end position="106"/>
    </location>
</feature>
<dbReference type="Proteomes" id="UP000572817">
    <property type="component" value="Unassembled WGS sequence"/>
</dbReference>
<feature type="transmembrane region" description="Helical" evidence="6">
    <location>
        <begin position="134"/>
        <end position="153"/>
    </location>
</feature>
<dbReference type="InterPro" id="IPR002645">
    <property type="entry name" value="STAS_dom"/>
</dbReference>
<feature type="transmembrane region" description="Helical" evidence="6">
    <location>
        <begin position="246"/>
        <end position="265"/>
    </location>
</feature>
<name>A0A8H4NEA0_9PEZI</name>
<evidence type="ECO:0000256" key="5">
    <source>
        <dbReference type="SAM" id="MobiDB-lite"/>
    </source>
</evidence>
<feature type="transmembrane region" description="Helical" evidence="6">
    <location>
        <begin position="165"/>
        <end position="185"/>
    </location>
</feature>
<evidence type="ECO:0000256" key="2">
    <source>
        <dbReference type="ARBA" id="ARBA00022692"/>
    </source>
</evidence>
<dbReference type="PROSITE" id="PS50801">
    <property type="entry name" value="STAS"/>
    <property type="match status" value="1"/>
</dbReference>
<evidence type="ECO:0000313" key="8">
    <source>
        <dbReference type="EMBL" id="KAF4311982.1"/>
    </source>
</evidence>
<comment type="subcellular location">
    <subcellularLocation>
        <location evidence="1">Membrane</location>
        <topology evidence="1">Multi-pass membrane protein</topology>
    </subcellularLocation>
</comment>
<evidence type="ECO:0000256" key="6">
    <source>
        <dbReference type="SAM" id="Phobius"/>
    </source>
</evidence>
<comment type="caution">
    <text evidence="8">The sequence shown here is derived from an EMBL/GenBank/DDBJ whole genome shotgun (WGS) entry which is preliminary data.</text>
</comment>
<dbReference type="PROSITE" id="PS01130">
    <property type="entry name" value="SLC26A"/>
    <property type="match status" value="1"/>
</dbReference>
<keyword evidence="9" id="KW-1185">Reference proteome</keyword>
<evidence type="ECO:0000256" key="4">
    <source>
        <dbReference type="ARBA" id="ARBA00023136"/>
    </source>
</evidence>
<reference evidence="8" key="1">
    <citation type="submission" date="2020-04" db="EMBL/GenBank/DDBJ databases">
        <title>Genome Assembly and Annotation of Botryosphaeria dothidea sdau 11-99, a Latent Pathogen of Apple Fruit Ring Rot in China.</title>
        <authorList>
            <person name="Yu C."/>
            <person name="Diao Y."/>
            <person name="Lu Q."/>
            <person name="Zhao J."/>
            <person name="Cui S."/>
            <person name="Peng C."/>
            <person name="He B."/>
            <person name="Liu H."/>
        </authorList>
    </citation>
    <scope>NUCLEOTIDE SEQUENCE [LARGE SCALE GENOMIC DNA]</scope>
    <source>
        <strain evidence="8">Sdau11-99</strain>
    </source>
</reference>
<feature type="compositionally biased region" description="Basic and acidic residues" evidence="5">
    <location>
        <begin position="735"/>
        <end position="748"/>
    </location>
</feature>